<organism evidence="3 4">
    <name type="scientific">Flavimobilis soli</name>
    <dbReference type="NCBI Taxonomy" id="442709"/>
    <lineage>
        <taxon>Bacteria</taxon>
        <taxon>Bacillati</taxon>
        <taxon>Actinomycetota</taxon>
        <taxon>Actinomycetes</taxon>
        <taxon>Micrococcales</taxon>
        <taxon>Jonesiaceae</taxon>
        <taxon>Flavimobilis</taxon>
    </lineage>
</organism>
<sequence length="292" mass="31141">MNLRTKSAAAVLSACVALGLATAAPASAASDKSATGTETSAEGLRTKVRVTTKDVKIKKGKFTTKDWMVIAVDVPEPYRHSDGSVVASEWTVTITPRYTATSTCAKGGTLPGGLERISGDLKLTLPALKSRGLEKKSSLMYLYHGAGRCTFDITVYVTRDGDYTQGIPAYYDTVKVSGVTVDNVAPSKSTISSPTKVKKNKSFTVSGKATFQNPKDRFKAVSVKKGARVQVQFRKNGKGPWKTIKTTKVGSKGVWKAKVKLPAKGKIRAVVSQTKTSQAATTKARSISVTKK</sequence>
<dbReference type="EMBL" id="PDJH01000001">
    <property type="protein sequence ID" value="PFG37747.1"/>
    <property type="molecule type" value="Genomic_DNA"/>
</dbReference>
<dbReference type="OrthoDB" id="3447380at2"/>
<reference evidence="3 4" key="1">
    <citation type="submission" date="2017-10" db="EMBL/GenBank/DDBJ databases">
        <title>Sequencing the genomes of 1000 actinobacteria strains.</title>
        <authorList>
            <person name="Klenk H.-P."/>
        </authorList>
    </citation>
    <scope>NUCLEOTIDE SEQUENCE [LARGE SCALE GENOMIC DNA]</scope>
    <source>
        <strain evidence="3 4">DSM 21574</strain>
    </source>
</reference>
<feature type="chain" id="PRO_5018228562" description="Ig-like domain-containing protein" evidence="2">
    <location>
        <begin position="29"/>
        <end position="292"/>
    </location>
</feature>
<evidence type="ECO:0000313" key="3">
    <source>
        <dbReference type="EMBL" id="PFG37747.1"/>
    </source>
</evidence>
<comment type="caution">
    <text evidence="3">The sequence shown here is derived from an EMBL/GenBank/DDBJ whole genome shotgun (WGS) entry which is preliminary data.</text>
</comment>
<evidence type="ECO:0008006" key="5">
    <source>
        <dbReference type="Google" id="ProtNLM"/>
    </source>
</evidence>
<feature type="signal peptide" evidence="2">
    <location>
        <begin position="1"/>
        <end position="28"/>
    </location>
</feature>
<name>A0A2A9EFC3_9MICO</name>
<feature type="compositionally biased region" description="Low complexity" evidence="1">
    <location>
        <begin position="272"/>
        <end position="284"/>
    </location>
</feature>
<evidence type="ECO:0000256" key="1">
    <source>
        <dbReference type="SAM" id="MobiDB-lite"/>
    </source>
</evidence>
<protein>
    <recommendedName>
        <fullName evidence="5">Ig-like domain-containing protein</fullName>
    </recommendedName>
</protein>
<evidence type="ECO:0000256" key="2">
    <source>
        <dbReference type="SAM" id="SignalP"/>
    </source>
</evidence>
<keyword evidence="4" id="KW-1185">Reference proteome</keyword>
<proteinExistence type="predicted"/>
<evidence type="ECO:0000313" key="4">
    <source>
        <dbReference type="Proteomes" id="UP000221394"/>
    </source>
</evidence>
<gene>
    <name evidence="3" type="ORF">ATL41_2520</name>
</gene>
<keyword evidence="2" id="KW-0732">Signal</keyword>
<dbReference type="AlphaFoldDB" id="A0A2A9EFC3"/>
<dbReference type="Proteomes" id="UP000221394">
    <property type="component" value="Unassembled WGS sequence"/>
</dbReference>
<feature type="region of interest" description="Disordered" evidence="1">
    <location>
        <begin position="272"/>
        <end position="292"/>
    </location>
</feature>
<accession>A0A2A9EFC3</accession>
<dbReference type="RefSeq" id="WP_098458756.1">
    <property type="nucleotide sequence ID" value="NZ_PDJH01000001.1"/>
</dbReference>